<proteinExistence type="predicted"/>
<name>A0A834SFR5_9FABA</name>
<dbReference type="Proteomes" id="UP000634136">
    <property type="component" value="Unassembled WGS sequence"/>
</dbReference>
<sequence length="458" mass="51766">MAAERESANATLPQRKTISPYDITSLDNPGLSITQVQFKGDNYAEWAHDVKTALRARKKFGFIDGTIPRPNQKSEDFDDWCTINLLLVSWIRNTIEPGLRSTISHREVARDLWNDIKDCFSVTDGPRIQQLRSNLADCKQRGMSIVDYYGRLKQLWDELSDYDTIPTCECGKCSCDLTTTLAKRREDERVHTFLLGLDEHLYSTVRSSILAQESLPSVHKVYSILVQEERVKNITRTKEDRVEVMALAARVHSDARDKSIVCSHCKKTGHVIENCFALVGYPEWWGDRARGDGRAARGRGQPNNRGGGRENPNSDTRELIEPLFDEQDILEERGGVVPQNTETQLIVSPNPNNTNDVLNPIEEQLGRGQRRKEASVRLRDYVTHTIQVKSPSPSPAPQLASEALIGRLLRTDSQNSTTLAVPLSIWDSIFIPIASNSEQDFPCVWLEYQLAWDALHAI</sequence>
<dbReference type="OrthoDB" id="1929700at2759"/>
<evidence type="ECO:0000259" key="3">
    <source>
        <dbReference type="Pfam" id="PF14244"/>
    </source>
</evidence>
<dbReference type="PANTHER" id="PTHR37610:SF101">
    <property type="entry name" value="(RAPE) HYPOTHETICAL PROTEIN"/>
    <property type="match status" value="1"/>
</dbReference>
<feature type="domain" description="Retrotransposon gag" evidence="2">
    <location>
        <begin position="108"/>
        <end position="197"/>
    </location>
</feature>
<dbReference type="Pfam" id="PF14244">
    <property type="entry name" value="Retrotran_gag_3"/>
    <property type="match status" value="1"/>
</dbReference>
<protein>
    <submittedName>
        <fullName evidence="4">Retrovirus-related Pol polyprotein from transposon TNT 1-94</fullName>
    </submittedName>
</protein>
<accession>A0A834SFR5</accession>
<keyword evidence="5" id="KW-1185">Reference proteome</keyword>
<evidence type="ECO:0000259" key="2">
    <source>
        <dbReference type="Pfam" id="PF03732"/>
    </source>
</evidence>
<dbReference type="InterPro" id="IPR029472">
    <property type="entry name" value="Copia-like_N"/>
</dbReference>
<feature type="region of interest" description="Disordered" evidence="1">
    <location>
        <begin position="291"/>
        <end position="316"/>
    </location>
</feature>
<gene>
    <name evidence="4" type="ORF">G2W53_040544</name>
</gene>
<dbReference type="EMBL" id="JAAIUW010000013">
    <property type="protein sequence ID" value="KAF7801433.1"/>
    <property type="molecule type" value="Genomic_DNA"/>
</dbReference>
<evidence type="ECO:0000313" key="5">
    <source>
        <dbReference type="Proteomes" id="UP000634136"/>
    </source>
</evidence>
<dbReference type="Pfam" id="PF03732">
    <property type="entry name" value="Retrotrans_gag"/>
    <property type="match status" value="1"/>
</dbReference>
<reference evidence="4" key="1">
    <citation type="submission" date="2020-09" db="EMBL/GenBank/DDBJ databases">
        <title>Genome-Enabled Discovery of Anthraquinone Biosynthesis in Senna tora.</title>
        <authorList>
            <person name="Kang S.-H."/>
            <person name="Pandey R.P."/>
            <person name="Lee C.-M."/>
            <person name="Sim J.-S."/>
            <person name="Jeong J.-T."/>
            <person name="Choi B.-S."/>
            <person name="Jung M."/>
            <person name="Ginzburg D."/>
            <person name="Zhao K."/>
            <person name="Won S.Y."/>
            <person name="Oh T.-J."/>
            <person name="Yu Y."/>
            <person name="Kim N.-H."/>
            <person name="Lee O.R."/>
            <person name="Lee T.-H."/>
            <person name="Bashyal P."/>
            <person name="Kim T.-S."/>
            <person name="Lee W.-H."/>
            <person name="Kawkins C."/>
            <person name="Kim C.-K."/>
            <person name="Kim J.S."/>
            <person name="Ahn B.O."/>
            <person name="Rhee S.Y."/>
            <person name="Sohng J.K."/>
        </authorList>
    </citation>
    <scope>NUCLEOTIDE SEQUENCE</scope>
    <source>
        <tissue evidence="4">Leaf</tissue>
    </source>
</reference>
<dbReference type="InterPro" id="IPR005162">
    <property type="entry name" value="Retrotrans_gag_dom"/>
</dbReference>
<dbReference type="AlphaFoldDB" id="A0A834SFR5"/>
<evidence type="ECO:0000313" key="4">
    <source>
        <dbReference type="EMBL" id="KAF7801433.1"/>
    </source>
</evidence>
<evidence type="ECO:0000256" key="1">
    <source>
        <dbReference type="SAM" id="MobiDB-lite"/>
    </source>
</evidence>
<comment type="caution">
    <text evidence="4">The sequence shown here is derived from an EMBL/GenBank/DDBJ whole genome shotgun (WGS) entry which is preliminary data.</text>
</comment>
<organism evidence="4 5">
    <name type="scientific">Senna tora</name>
    <dbReference type="NCBI Taxonomy" id="362788"/>
    <lineage>
        <taxon>Eukaryota</taxon>
        <taxon>Viridiplantae</taxon>
        <taxon>Streptophyta</taxon>
        <taxon>Embryophyta</taxon>
        <taxon>Tracheophyta</taxon>
        <taxon>Spermatophyta</taxon>
        <taxon>Magnoliopsida</taxon>
        <taxon>eudicotyledons</taxon>
        <taxon>Gunneridae</taxon>
        <taxon>Pentapetalae</taxon>
        <taxon>rosids</taxon>
        <taxon>fabids</taxon>
        <taxon>Fabales</taxon>
        <taxon>Fabaceae</taxon>
        <taxon>Caesalpinioideae</taxon>
        <taxon>Cassia clade</taxon>
        <taxon>Senna</taxon>
    </lineage>
</organism>
<dbReference type="PANTHER" id="PTHR37610">
    <property type="entry name" value="CCHC-TYPE DOMAIN-CONTAINING PROTEIN"/>
    <property type="match status" value="1"/>
</dbReference>
<feature type="domain" description="Retrotransposon Copia-like N-terminal" evidence="3">
    <location>
        <begin position="26"/>
        <end position="71"/>
    </location>
</feature>